<evidence type="ECO:0000313" key="2">
    <source>
        <dbReference type="EMBL" id="KTR52583.1"/>
    </source>
</evidence>
<dbReference type="EMBL" id="LDRC01000027">
    <property type="protein sequence ID" value="KTR52583.1"/>
    <property type="molecule type" value="Genomic_DNA"/>
</dbReference>
<sequence length="234" mass="25164">MPTSALGVVFYVFALFPGVAFIFAREGHQPAVKRSALRETATLVFISAICDAIVAIAIAAVSIWWVQLRDRLHEVVTGDLSWAQSNVAPSIFIAVGAAAIATLLGYFLGSQWADQHGLSFIWNSAIPRNTSAWARLFNDAPEDAVVDVALVLKSGGWVSGTLYEFDNDPDPHPHRAIVLTQPRYRPDGSDKAVPIEGADFVVVEAGEIEQLHAAFVQVEIPVDTDDPSGPGETA</sequence>
<gene>
    <name evidence="2" type="ORF">NS359_05935</name>
</gene>
<keyword evidence="1" id="KW-0472">Membrane</keyword>
<dbReference type="RefSeq" id="WP_058749371.1">
    <property type="nucleotide sequence ID" value="NZ_LDRC01000027.1"/>
</dbReference>
<protein>
    <submittedName>
        <fullName evidence="2">Uncharacterized protein</fullName>
    </submittedName>
</protein>
<comment type="caution">
    <text evidence="2">The sequence shown here is derived from an EMBL/GenBank/DDBJ whole genome shotgun (WGS) entry which is preliminary data.</text>
</comment>
<dbReference type="Proteomes" id="UP000072763">
    <property type="component" value="Unassembled WGS sequence"/>
</dbReference>
<dbReference type="AlphaFoldDB" id="A0A147DS12"/>
<accession>A0A147DS12</accession>
<evidence type="ECO:0000313" key="3">
    <source>
        <dbReference type="Proteomes" id="UP000072763"/>
    </source>
</evidence>
<dbReference type="Pfam" id="PF19865">
    <property type="entry name" value="DUF6338"/>
    <property type="match status" value="1"/>
</dbReference>
<dbReference type="PATRIC" id="fig|465820.4.peg.1246"/>
<name>A0A147DS12_9MICO</name>
<proteinExistence type="predicted"/>
<organism evidence="2 3">
    <name type="scientific">Curtobacterium oceanosedimentum</name>
    <dbReference type="NCBI Taxonomy" id="465820"/>
    <lineage>
        <taxon>Bacteria</taxon>
        <taxon>Bacillati</taxon>
        <taxon>Actinomycetota</taxon>
        <taxon>Actinomycetes</taxon>
        <taxon>Micrococcales</taxon>
        <taxon>Microbacteriaceae</taxon>
        <taxon>Curtobacterium</taxon>
    </lineage>
</organism>
<reference evidence="2 3" key="1">
    <citation type="journal article" date="2016" name="Front. Microbiol.">
        <title>Genomic Resource of Rice Seed Associated Bacteria.</title>
        <authorList>
            <person name="Midha S."/>
            <person name="Bansal K."/>
            <person name="Sharma S."/>
            <person name="Kumar N."/>
            <person name="Patil P.P."/>
            <person name="Chaudhry V."/>
            <person name="Patil P.B."/>
        </authorList>
    </citation>
    <scope>NUCLEOTIDE SEQUENCE [LARGE SCALE GENOMIC DNA]</scope>
    <source>
        <strain evidence="2 3">NS359</strain>
    </source>
</reference>
<dbReference type="InterPro" id="IPR045919">
    <property type="entry name" value="DUF6338"/>
</dbReference>
<keyword evidence="1" id="KW-0812">Transmembrane</keyword>
<feature type="transmembrane region" description="Helical" evidence="1">
    <location>
        <begin position="6"/>
        <end position="24"/>
    </location>
</feature>
<keyword evidence="1" id="KW-1133">Transmembrane helix</keyword>
<feature type="transmembrane region" description="Helical" evidence="1">
    <location>
        <begin position="44"/>
        <end position="67"/>
    </location>
</feature>
<evidence type="ECO:0000256" key="1">
    <source>
        <dbReference type="SAM" id="Phobius"/>
    </source>
</evidence>
<feature type="transmembrane region" description="Helical" evidence="1">
    <location>
        <begin position="87"/>
        <end position="108"/>
    </location>
</feature>